<proteinExistence type="predicted"/>
<reference evidence="2" key="1">
    <citation type="journal article" date="2021" name="Nat. Commun.">
        <title>Genetic determinants of endophytism in the Arabidopsis root mycobiome.</title>
        <authorList>
            <person name="Mesny F."/>
            <person name="Miyauchi S."/>
            <person name="Thiergart T."/>
            <person name="Pickel B."/>
            <person name="Atanasova L."/>
            <person name="Karlsson M."/>
            <person name="Huettel B."/>
            <person name="Barry K.W."/>
            <person name="Haridas S."/>
            <person name="Chen C."/>
            <person name="Bauer D."/>
            <person name="Andreopoulos W."/>
            <person name="Pangilinan J."/>
            <person name="LaButti K."/>
            <person name="Riley R."/>
            <person name="Lipzen A."/>
            <person name="Clum A."/>
            <person name="Drula E."/>
            <person name="Henrissat B."/>
            <person name="Kohler A."/>
            <person name="Grigoriev I.V."/>
            <person name="Martin F.M."/>
            <person name="Hacquard S."/>
        </authorList>
    </citation>
    <scope>NUCLEOTIDE SEQUENCE</scope>
    <source>
        <strain evidence="2">MPI-CAGE-AT-0016</strain>
    </source>
</reference>
<sequence length="531" mass="60133">MEPSIELGTSRCLGRFGRLPSDVRRRIYTLLGLPKQGLPKHALFSLDARSLGLAVRLPVHVRKYFATNLDEPVDGINESFQPLVHLMLTCREMYNEISAMLYAENKFIVQDHRALRKLRPSTLGHLTQLCVLLHSTKMLSRDLSRTCHYPQHELPLDPSSTEGQALLAEWKETVRFLAAHVLPGRLDLELVCEIANHQYKAIPGHADLVAHALRDLPPLAAFHLRLGGWCNDKLSSEARLLATKHLAVKPDPTPFRFMDLPQELRLHILRYTDLVTPRKSVTWDLAHGYRLSIDMFSHFAQPPNIPCLVESGNGCFCRRVHAVWSPRCGCWENPASLFLVSRQMTEDARVVFYGENVIDLAANNAEERSGEYTATTFFGRVLCPETVRHLRDLKIASFNCNDEKGGETASVEGWRRVRDELVRSGELRLRRLTIQSHREDLPGYNTLIEPETSARGFAAARQLIHRYIWPLSRDGVRPFGTRYLGVEMRRGSFELEYMAEEVDGAGSSDGPSLVREKWTGPIADYCCGYGA</sequence>
<gene>
    <name evidence="2" type="ORF">B0T11DRAFT_276557</name>
</gene>
<feature type="domain" description="DUF7730" evidence="1">
    <location>
        <begin position="81"/>
        <end position="178"/>
    </location>
</feature>
<dbReference type="EMBL" id="JAGPXD010000002">
    <property type="protein sequence ID" value="KAH7368164.1"/>
    <property type="molecule type" value="Genomic_DNA"/>
</dbReference>
<evidence type="ECO:0000313" key="3">
    <source>
        <dbReference type="Proteomes" id="UP000813385"/>
    </source>
</evidence>
<protein>
    <recommendedName>
        <fullName evidence="1">DUF7730 domain-containing protein</fullName>
    </recommendedName>
</protein>
<dbReference type="InterPro" id="IPR056632">
    <property type="entry name" value="DUF7730"/>
</dbReference>
<dbReference type="PANTHER" id="PTHR42085">
    <property type="entry name" value="F-BOX DOMAIN-CONTAINING PROTEIN"/>
    <property type="match status" value="1"/>
</dbReference>
<name>A0A8K0TJ84_9PEZI</name>
<accession>A0A8K0TJ84</accession>
<dbReference type="InterPro" id="IPR038883">
    <property type="entry name" value="AN11006-like"/>
</dbReference>
<dbReference type="Proteomes" id="UP000813385">
    <property type="component" value="Unassembled WGS sequence"/>
</dbReference>
<keyword evidence="3" id="KW-1185">Reference proteome</keyword>
<organism evidence="2 3">
    <name type="scientific">Plectosphaerella cucumerina</name>
    <dbReference type="NCBI Taxonomy" id="40658"/>
    <lineage>
        <taxon>Eukaryota</taxon>
        <taxon>Fungi</taxon>
        <taxon>Dikarya</taxon>
        <taxon>Ascomycota</taxon>
        <taxon>Pezizomycotina</taxon>
        <taxon>Sordariomycetes</taxon>
        <taxon>Hypocreomycetidae</taxon>
        <taxon>Glomerellales</taxon>
        <taxon>Plectosphaerellaceae</taxon>
        <taxon>Plectosphaerella</taxon>
    </lineage>
</organism>
<evidence type="ECO:0000313" key="2">
    <source>
        <dbReference type="EMBL" id="KAH7368164.1"/>
    </source>
</evidence>
<evidence type="ECO:0000259" key="1">
    <source>
        <dbReference type="Pfam" id="PF24864"/>
    </source>
</evidence>
<comment type="caution">
    <text evidence="2">The sequence shown here is derived from an EMBL/GenBank/DDBJ whole genome shotgun (WGS) entry which is preliminary data.</text>
</comment>
<dbReference type="PANTHER" id="PTHR42085:SF2">
    <property type="entry name" value="F-BOX DOMAIN-CONTAINING PROTEIN"/>
    <property type="match status" value="1"/>
</dbReference>
<dbReference type="OrthoDB" id="2099276at2759"/>
<dbReference type="Pfam" id="PF24864">
    <property type="entry name" value="DUF7730"/>
    <property type="match status" value="1"/>
</dbReference>
<dbReference type="AlphaFoldDB" id="A0A8K0TJ84"/>